<dbReference type="SMART" id="SM00363">
    <property type="entry name" value="S4"/>
    <property type="match status" value="1"/>
</dbReference>
<keyword evidence="2 4" id="KW-0694">RNA-binding</keyword>
<dbReference type="Gene3D" id="3.30.70.1560">
    <property type="entry name" value="Alpha-L RNA-binding motif"/>
    <property type="match status" value="1"/>
</dbReference>
<evidence type="ECO:0000313" key="8">
    <source>
        <dbReference type="Proteomes" id="UP000657006"/>
    </source>
</evidence>
<dbReference type="PROSITE" id="PS01149">
    <property type="entry name" value="PSI_RSU"/>
    <property type="match status" value="1"/>
</dbReference>
<dbReference type="PANTHER" id="PTHR47683">
    <property type="entry name" value="PSEUDOURIDINE SYNTHASE FAMILY PROTEIN-RELATED"/>
    <property type="match status" value="1"/>
</dbReference>
<name>A0A926I0B6_9FIRM</name>
<dbReference type="PROSITE" id="PS50889">
    <property type="entry name" value="S4"/>
    <property type="match status" value="1"/>
</dbReference>
<evidence type="ECO:0000256" key="5">
    <source>
        <dbReference type="RuleBase" id="RU003887"/>
    </source>
</evidence>
<dbReference type="Gene3D" id="3.30.70.580">
    <property type="entry name" value="Pseudouridine synthase I, catalytic domain, N-terminal subdomain"/>
    <property type="match status" value="1"/>
</dbReference>
<dbReference type="FunFam" id="3.30.70.1560:FF:000001">
    <property type="entry name" value="Pseudouridine synthase"/>
    <property type="match status" value="1"/>
</dbReference>
<dbReference type="InterPro" id="IPR050343">
    <property type="entry name" value="RsuA_PseudoU_synthase"/>
</dbReference>
<dbReference type="InterPro" id="IPR018496">
    <property type="entry name" value="PsdUridine_synth_RsuA/RluB_CS"/>
</dbReference>
<dbReference type="SUPFAM" id="SSF55174">
    <property type="entry name" value="Alpha-L RNA-binding motif"/>
    <property type="match status" value="1"/>
</dbReference>
<sequence>MENMRLQKFMALAGCGSRRKCEAWIADGQVRVNGAIVTELGTKIDPEQDTVQFRGKRIQLEEKKVTVALNKPAGYITTSKDQFGRPNVCELIDLPGVRLYPIGRLDYQTTGLLLLTNDGELAYAMTHPKHHVAKVYHGILKGMVQQEDIEKLRAGVTLEDGYVTRPAQAKYLGAAGSHSRVEITVYEGKNHQVRRMARAIGHPVLKLRRVAVGSVRLGRLEEGEYRVLTQEEIQALKDSALIQETL</sequence>
<dbReference type="InterPro" id="IPR020103">
    <property type="entry name" value="PsdUridine_synth_cat_dom_sf"/>
</dbReference>
<dbReference type="CDD" id="cd02870">
    <property type="entry name" value="PseudoU_synth_RsuA_like"/>
    <property type="match status" value="1"/>
</dbReference>
<dbReference type="GO" id="GO:0120159">
    <property type="term" value="F:rRNA pseudouridine synthase activity"/>
    <property type="evidence" value="ECO:0007669"/>
    <property type="project" value="UniProtKB-ARBA"/>
</dbReference>
<feature type="domain" description="RNA-binding S4" evidence="6">
    <location>
        <begin position="4"/>
        <end position="63"/>
    </location>
</feature>
<dbReference type="FunFam" id="3.10.290.10:FF:000003">
    <property type="entry name" value="Pseudouridine synthase"/>
    <property type="match status" value="1"/>
</dbReference>
<dbReference type="InterPro" id="IPR002942">
    <property type="entry name" value="S4_RNA-bd"/>
</dbReference>
<comment type="caution">
    <text evidence="7">The sequence shown here is derived from an EMBL/GenBank/DDBJ whole genome shotgun (WGS) entry which is preliminary data.</text>
</comment>
<dbReference type="InterPro" id="IPR020094">
    <property type="entry name" value="TruA/RsuA/RluB/E/F_N"/>
</dbReference>
<evidence type="ECO:0000313" key="7">
    <source>
        <dbReference type="EMBL" id="MBC8543019.1"/>
    </source>
</evidence>
<evidence type="ECO:0000256" key="3">
    <source>
        <dbReference type="ARBA" id="ARBA00023235"/>
    </source>
</evidence>
<dbReference type="Pfam" id="PF01479">
    <property type="entry name" value="S4"/>
    <property type="match status" value="1"/>
</dbReference>
<dbReference type="Proteomes" id="UP000657006">
    <property type="component" value="Unassembled WGS sequence"/>
</dbReference>
<dbReference type="InterPro" id="IPR000748">
    <property type="entry name" value="PsdUridine_synth_RsuA/RluB/E/F"/>
</dbReference>
<gene>
    <name evidence="7" type="ORF">H8730_05625</name>
</gene>
<dbReference type="GO" id="GO:0005829">
    <property type="term" value="C:cytosol"/>
    <property type="evidence" value="ECO:0007669"/>
    <property type="project" value="UniProtKB-ARBA"/>
</dbReference>
<reference evidence="7" key="1">
    <citation type="submission" date="2020-08" db="EMBL/GenBank/DDBJ databases">
        <title>Genome public.</title>
        <authorList>
            <person name="Liu C."/>
            <person name="Sun Q."/>
        </authorList>
    </citation>
    <scope>NUCLEOTIDE SEQUENCE</scope>
    <source>
        <strain evidence="7">NSJ-32</strain>
    </source>
</reference>
<comment type="similarity">
    <text evidence="1 5">Belongs to the pseudouridine synthase RsuA family.</text>
</comment>
<accession>A0A926I0B6</accession>
<dbReference type="PANTHER" id="PTHR47683:SF2">
    <property type="entry name" value="RNA-BINDING S4 DOMAIN-CONTAINING PROTEIN"/>
    <property type="match status" value="1"/>
</dbReference>
<dbReference type="InterPro" id="IPR006145">
    <property type="entry name" value="PsdUridine_synth_RsuA/RluA"/>
</dbReference>
<dbReference type="SUPFAM" id="SSF55120">
    <property type="entry name" value="Pseudouridine synthase"/>
    <property type="match status" value="1"/>
</dbReference>
<dbReference type="Gene3D" id="3.10.290.10">
    <property type="entry name" value="RNA-binding S4 domain"/>
    <property type="match status" value="1"/>
</dbReference>
<evidence type="ECO:0000256" key="4">
    <source>
        <dbReference type="PROSITE-ProRule" id="PRU00182"/>
    </source>
</evidence>
<protein>
    <recommendedName>
        <fullName evidence="5">Pseudouridine synthase</fullName>
        <ecNumber evidence="5">5.4.99.-</ecNumber>
    </recommendedName>
</protein>
<keyword evidence="3 5" id="KW-0413">Isomerase</keyword>
<dbReference type="GO" id="GO:0000455">
    <property type="term" value="P:enzyme-directed rRNA pseudouridine synthesis"/>
    <property type="evidence" value="ECO:0007669"/>
    <property type="project" value="UniProtKB-ARBA"/>
</dbReference>
<evidence type="ECO:0000256" key="1">
    <source>
        <dbReference type="ARBA" id="ARBA00008348"/>
    </source>
</evidence>
<keyword evidence="8" id="KW-1185">Reference proteome</keyword>
<dbReference type="CDD" id="cd00165">
    <property type="entry name" value="S4"/>
    <property type="match status" value="1"/>
</dbReference>
<dbReference type="GO" id="GO:0003723">
    <property type="term" value="F:RNA binding"/>
    <property type="evidence" value="ECO:0007669"/>
    <property type="project" value="UniProtKB-KW"/>
</dbReference>
<dbReference type="AlphaFoldDB" id="A0A926I0B6"/>
<evidence type="ECO:0000256" key="2">
    <source>
        <dbReference type="ARBA" id="ARBA00022884"/>
    </source>
</evidence>
<dbReference type="EC" id="5.4.99.-" evidence="5"/>
<dbReference type="InterPro" id="IPR036986">
    <property type="entry name" value="S4_RNA-bd_sf"/>
</dbReference>
<dbReference type="Pfam" id="PF00849">
    <property type="entry name" value="PseudoU_synth_2"/>
    <property type="match status" value="1"/>
</dbReference>
<dbReference type="NCBIfam" id="TIGR00093">
    <property type="entry name" value="pseudouridine synthase"/>
    <property type="match status" value="1"/>
</dbReference>
<organism evidence="7 8">
    <name type="scientific">Bianquea renquensis</name>
    <dbReference type="NCBI Taxonomy" id="2763661"/>
    <lineage>
        <taxon>Bacteria</taxon>
        <taxon>Bacillati</taxon>
        <taxon>Bacillota</taxon>
        <taxon>Clostridia</taxon>
        <taxon>Eubacteriales</taxon>
        <taxon>Bianqueaceae</taxon>
        <taxon>Bianquea</taxon>
    </lineage>
</organism>
<proteinExistence type="inferred from homology"/>
<evidence type="ECO:0000259" key="6">
    <source>
        <dbReference type="SMART" id="SM00363"/>
    </source>
</evidence>
<dbReference type="EMBL" id="JACRSQ010000006">
    <property type="protein sequence ID" value="MBC8543019.1"/>
    <property type="molecule type" value="Genomic_DNA"/>
</dbReference>
<dbReference type="InterPro" id="IPR042092">
    <property type="entry name" value="PsdUridine_s_RsuA/RluB/E/F_cat"/>
</dbReference>